<feature type="signal peptide" evidence="1">
    <location>
        <begin position="1"/>
        <end position="29"/>
    </location>
</feature>
<dbReference type="InterPro" id="IPR052897">
    <property type="entry name" value="Sec-Metab_Biosynth_Hydrolase"/>
</dbReference>
<keyword evidence="1" id="KW-0732">Signal</keyword>
<keyword evidence="3" id="KW-0378">Hydrolase</keyword>
<dbReference type="EMBL" id="QWDE01000001">
    <property type="protein sequence ID" value="RFZ86073.1"/>
    <property type="molecule type" value="Genomic_DNA"/>
</dbReference>
<sequence length="279" mass="29791">MNNYNKKAALLKRFTALVIIAMMSLGVFASCSKNDDDVKTVKTFVLIHGAWQGAWVWQNVQAGLVAAGHKVIVVELPGHGEDKTPPATLNLNAYRDKVVAAINGVSGKVVLVGHSMGGMVITSVAEVIPNKIEKLVYIGAFLPATGQSLGDLAGTDAQSLLGPNIIPSADQLTLDIKRDQVVNIFCQDGPASVQAQVNAMFRVEPAIPFGDKVTITAANFGAVDKYYIHTLLDHAVGIDLQNRMAKAAGITKQYNLNSGHCPFLSMPEQVTLTLLTITK</sequence>
<dbReference type="InterPro" id="IPR000073">
    <property type="entry name" value="AB_hydrolase_1"/>
</dbReference>
<organism evidence="3 4">
    <name type="scientific">Mucilaginibacter terrenus</name>
    <dbReference type="NCBI Taxonomy" id="2482727"/>
    <lineage>
        <taxon>Bacteria</taxon>
        <taxon>Pseudomonadati</taxon>
        <taxon>Bacteroidota</taxon>
        <taxon>Sphingobacteriia</taxon>
        <taxon>Sphingobacteriales</taxon>
        <taxon>Sphingobacteriaceae</taxon>
        <taxon>Mucilaginibacter</taxon>
    </lineage>
</organism>
<accession>A0A3E2NYJ6</accession>
<evidence type="ECO:0000313" key="4">
    <source>
        <dbReference type="Proteomes" id="UP000260823"/>
    </source>
</evidence>
<proteinExistence type="predicted"/>
<dbReference type="PRINTS" id="PR00111">
    <property type="entry name" value="ABHYDROLASE"/>
</dbReference>
<dbReference type="RefSeq" id="WP_117382968.1">
    <property type="nucleotide sequence ID" value="NZ_QWDE01000001.1"/>
</dbReference>
<keyword evidence="4" id="KW-1185">Reference proteome</keyword>
<feature type="chain" id="PRO_5017560933" evidence="1">
    <location>
        <begin position="30"/>
        <end position="279"/>
    </location>
</feature>
<protein>
    <submittedName>
        <fullName evidence="3">Alpha/beta fold hydrolase</fullName>
    </submittedName>
</protein>
<dbReference type="PROSITE" id="PS51257">
    <property type="entry name" value="PROKAR_LIPOPROTEIN"/>
    <property type="match status" value="1"/>
</dbReference>
<evidence type="ECO:0000313" key="3">
    <source>
        <dbReference type="EMBL" id="RFZ86073.1"/>
    </source>
</evidence>
<dbReference type="AlphaFoldDB" id="A0A3E2NYJ6"/>
<dbReference type="PANTHER" id="PTHR37017">
    <property type="entry name" value="AB HYDROLASE-1 DOMAIN-CONTAINING PROTEIN-RELATED"/>
    <property type="match status" value="1"/>
</dbReference>
<feature type="domain" description="AB hydrolase-1" evidence="2">
    <location>
        <begin position="44"/>
        <end position="270"/>
    </location>
</feature>
<evidence type="ECO:0000256" key="1">
    <source>
        <dbReference type="SAM" id="SignalP"/>
    </source>
</evidence>
<dbReference type="OrthoDB" id="9112061at2"/>
<reference evidence="3 4" key="1">
    <citation type="submission" date="2018-08" db="EMBL/GenBank/DDBJ databases">
        <title>Mucilaginibacter terrae sp. nov., isolated from manganese diggings.</title>
        <authorList>
            <person name="Huang Y."/>
            <person name="Zhou Z."/>
        </authorList>
    </citation>
    <scope>NUCLEOTIDE SEQUENCE [LARGE SCALE GENOMIC DNA]</scope>
    <source>
        <strain evidence="3 4">ZH6</strain>
    </source>
</reference>
<dbReference type="InterPro" id="IPR029058">
    <property type="entry name" value="AB_hydrolase_fold"/>
</dbReference>
<dbReference type="PANTHER" id="PTHR37017:SF11">
    <property type="entry name" value="ESTERASE_LIPASE_THIOESTERASE DOMAIN-CONTAINING PROTEIN"/>
    <property type="match status" value="1"/>
</dbReference>
<dbReference type="GO" id="GO:0016787">
    <property type="term" value="F:hydrolase activity"/>
    <property type="evidence" value="ECO:0007669"/>
    <property type="project" value="UniProtKB-KW"/>
</dbReference>
<comment type="caution">
    <text evidence="3">The sequence shown here is derived from an EMBL/GenBank/DDBJ whole genome shotgun (WGS) entry which is preliminary data.</text>
</comment>
<dbReference type="Gene3D" id="3.40.50.1820">
    <property type="entry name" value="alpha/beta hydrolase"/>
    <property type="match status" value="1"/>
</dbReference>
<dbReference type="Pfam" id="PF12697">
    <property type="entry name" value="Abhydrolase_6"/>
    <property type="match status" value="1"/>
</dbReference>
<gene>
    <name evidence="3" type="ORF">DYU05_05835</name>
</gene>
<name>A0A3E2NYJ6_9SPHI</name>
<dbReference type="SUPFAM" id="SSF53474">
    <property type="entry name" value="alpha/beta-Hydrolases"/>
    <property type="match status" value="1"/>
</dbReference>
<dbReference type="Proteomes" id="UP000260823">
    <property type="component" value="Unassembled WGS sequence"/>
</dbReference>
<evidence type="ECO:0000259" key="2">
    <source>
        <dbReference type="Pfam" id="PF12697"/>
    </source>
</evidence>